<dbReference type="Proteomes" id="UP000310477">
    <property type="component" value="Unassembled WGS sequence"/>
</dbReference>
<dbReference type="NCBIfam" id="TIGR02453">
    <property type="entry name" value="TIGR02453 family protein"/>
    <property type="match status" value="1"/>
</dbReference>
<dbReference type="PANTHER" id="PTHR36452">
    <property type="entry name" value="CHROMOSOME 12, WHOLE GENOME SHOTGUN SEQUENCE"/>
    <property type="match status" value="1"/>
</dbReference>
<dbReference type="Pfam" id="PF09365">
    <property type="entry name" value="DUF2461"/>
    <property type="match status" value="1"/>
</dbReference>
<sequence length="223" mass="25871">MLKKETINFLNLVAANNNREWFAANKNLHEEAKEDLFPFIAKLIKELSAIDPQYSSATEPKKALMRIYRDVRFSKNKDPYKKNFGIAFDVKGYGPNTPSYYLHIQPANCFFGVGFWQPEASVLKQIREEIDYSSEEFLKVIKEEKFNKTYKLSDEDKLKKAPKGYEIDHPQIDFLKLKSFIAIYPIPESEFLKPTIVDKLINAFVAVQPFVLFLRKATDANVD</sequence>
<dbReference type="InterPro" id="IPR015996">
    <property type="entry name" value="UCP028451"/>
</dbReference>
<evidence type="ECO:0000313" key="2">
    <source>
        <dbReference type="Proteomes" id="UP000310477"/>
    </source>
</evidence>
<protein>
    <submittedName>
        <fullName evidence="1">DUF2461 domain-containing protein</fullName>
    </submittedName>
</protein>
<dbReference type="EMBL" id="SWBO01000003">
    <property type="protein sequence ID" value="TKC01887.1"/>
    <property type="molecule type" value="Genomic_DNA"/>
</dbReference>
<gene>
    <name evidence="1" type="ORF">FA045_06475</name>
</gene>
<accession>A0A4V5NY30</accession>
<organism evidence="1 2">
    <name type="scientific">Pedobacter cryotolerans</name>
    <dbReference type="NCBI Taxonomy" id="2571270"/>
    <lineage>
        <taxon>Bacteria</taxon>
        <taxon>Pseudomonadati</taxon>
        <taxon>Bacteroidota</taxon>
        <taxon>Sphingobacteriia</taxon>
        <taxon>Sphingobacteriales</taxon>
        <taxon>Sphingobacteriaceae</taxon>
        <taxon>Pedobacter</taxon>
    </lineage>
</organism>
<dbReference type="RefSeq" id="WP_136875687.1">
    <property type="nucleotide sequence ID" value="NZ_SWBO01000003.1"/>
</dbReference>
<proteinExistence type="predicted"/>
<dbReference type="PIRSF" id="PIRSF028451">
    <property type="entry name" value="UCP028451"/>
    <property type="match status" value="1"/>
</dbReference>
<dbReference type="AlphaFoldDB" id="A0A4V5NY30"/>
<dbReference type="OrthoDB" id="9794241at2"/>
<evidence type="ECO:0000313" key="1">
    <source>
        <dbReference type="EMBL" id="TKC01887.1"/>
    </source>
</evidence>
<name>A0A4V5NY30_9SPHI</name>
<dbReference type="InterPro" id="IPR012808">
    <property type="entry name" value="CHP02453"/>
</dbReference>
<reference evidence="1 2" key="1">
    <citation type="submission" date="2019-04" db="EMBL/GenBank/DDBJ databases">
        <title>Pedobacter sp. AR-2-6 sp. nov., isolated from Arctic soil.</title>
        <authorList>
            <person name="Dahal R.H."/>
            <person name="Kim D.-U."/>
        </authorList>
    </citation>
    <scope>NUCLEOTIDE SEQUENCE [LARGE SCALE GENOMIC DNA]</scope>
    <source>
        <strain evidence="1 2">AR-2-6</strain>
    </source>
</reference>
<dbReference type="PANTHER" id="PTHR36452:SF1">
    <property type="entry name" value="DUF2461 DOMAIN-CONTAINING PROTEIN"/>
    <property type="match status" value="1"/>
</dbReference>
<comment type="caution">
    <text evidence="1">The sequence shown here is derived from an EMBL/GenBank/DDBJ whole genome shotgun (WGS) entry which is preliminary data.</text>
</comment>
<keyword evidence="2" id="KW-1185">Reference proteome</keyword>